<dbReference type="Proteomes" id="UP000466104">
    <property type="component" value="Unassembled WGS sequence"/>
</dbReference>
<keyword evidence="2" id="KW-1185">Reference proteome</keyword>
<proteinExistence type="predicted"/>
<protein>
    <submittedName>
        <fullName evidence="1">Uncharacterized protein</fullName>
    </submittedName>
</protein>
<dbReference type="EMBL" id="VUMG01000003">
    <property type="protein sequence ID" value="MSS46090.1"/>
    <property type="molecule type" value="Genomic_DNA"/>
</dbReference>
<name>A0A7K0J820_9ACTN</name>
<accession>A0A7K0J820</accession>
<sequence>MTLEQGQVGQGDAGVVGVSDEGFGAVLVPLGVAECASVLALSALGGEQLVKDLRRYRSVGTSQRDSDEVRAPIHVDAILHAWAVVIDVSGELDPQVAGLFAEEVGGVFAQNLGSHDDFGESGRVLFDVRRSGFLEGCGHLLDDVWVGVCAHQSDNAVGDTASLSVARRTGPLLGEPVGGITNALAGGSGVVDRPGPHRTVDRVGRRVEAVRSGAVVNGGGGGCW</sequence>
<gene>
    <name evidence="1" type="ORF">FYJ43_08590</name>
</gene>
<organism evidence="1 2">
    <name type="scientific">Cutibacterium porci</name>
    <dbReference type="NCBI Taxonomy" id="2605781"/>
    <lineage>
        <taxon>Bacteria</taxon>
        <taxon>Bacillati</taxon>
        <taxon>Actinomycetota</taxon>
        <taxon>Actinomycetes</taxon>
        <taxon>Propionibacteriales</taxon>
        <taxon>Propionibacteriaceae</taxon>
        <taxon>Cutibacterium</taxon>
    </lineage>
</organism>
<reference evidence="1 2" key="1">
    <citation type="submission" date="2019-08" db="EMBL/GenBank/DDBJ databases">
        <title>In-depth cultivation of the pig gut microbiome towards novel bacterial diversity and tailored functional studies.</title>
        <authorList>
            <person name="Wylensek D."/>
            <person name="Hitch T.C.A."/>
            <person name="Clavel T."/>
        </authorList>
    </citation>
    <scope>NUCLEOTIDE SEQUENCE [LARGE SCALE GENOMIC DNA]</scope>
    <source>
        <strain evidence="1 2">WCA-380-WT-3A</strain>
    </source>
</reference>
<evidence type="ECO:0000313" key="2">
    <source>
        <dbReference type="Proteomes" id="UP000466104"/>
    </source>
</evidence>
<comment type="caution">
    <text evidence="1">The sequence shown here is derived from an EMBL/GenBank/DDBJ whole genome shotgun (WGS) entry which is preliminary data.</text>
</comment>
<evidence type="ECO:0000313" key="1">
    <source>
        <dbReference type="EMBL" id="MSS46090.1"/>
    </source>
</evidence>
<dbReference type="AlphaFoldDB" id="A0A7K0J820"/>